<gene>
    <name evidence="2" type="ORF">BBD40_25765</name>
</gene>
<proteinExistence type="predicted"/>
<sequence>MLSISDKIAIVNTVATILLSITTIVLSVFVYGATKKAADAAEKTVNLTEESLKLNRKIQEMQAAEAEKLRNGLRMQYVDVLYKKCEQIRLSVTSMDAQEIHRSLSAIDYNHHVKPETLAFCFSTEELHVIKKAWSALDYYLNSYYRKTYKGSEMGLLVTNAHIPISAFEELKGLLESIRTA</sequence>
<keyword evidence="1" id="KW-0812">Transmembrane</keyword>
<name>A0ABX3JSV3_9BACL</name>
<dbReference type="EMBL" id="MRVI01000002">
    <property type="protein sequence ID" value="OOC59059.1"/>
    <property type="molecule type" value="Genomic_DNA"/>
</dbReference>
<keyword evidence="1" id="KW-1133">Transmembrane helix</keyword>
<evidence type="ECO:0000313" key="2">
    <source>
        <dbReference type="EMBL" id="OOC59059.1"/>
    </source>
</evidence>
<evidence type="ECO:0000313" key="3">
    <source>
        <dbReference type="Proteomes" id="UP000189059"/>
    </source>
</evidence>
<keyword evidence="1" id="KW-0472">Membrane</keyword>
<feature type="transmembrane region" description="Helical" evidence="1">
    <location>
        <begin position="9"/>
        <end position="33"/>
    </location>
</feature>
<dbReference type="Proteomes" id="UP000189059">
    <property type="component" value="Unassembled WGS sequence"/>
</dbReference>
<dbReference type="RefSeq" id="WP_077569951.1">
    <property type="nucleotide sequence ID" value="NZ_MRVI01000002.1"/>
</dbReference>
<reference evidence="2 3" key="1">
    <citation type="submission" date="2016-12" db="EMBL/GenBank/DDBJ databases">
        <title>Genome sequencing and description of Paenibacillus sp. nov. from high altitude lake in the Indian Trans- Himalayas.</title>
        <authorList>
            <person name="Kiran S."/>
            <person name="Swarnkar M.K."/>
            <person name="Rana A."/>
            <person name="Tewari R."/>
            <person name="Gulati A."/>
        </authorList>
    </citation>
    <scope>NUCLEOTIDE SEQUENCE [LARGE SCALE GENOMIC DNA]</scope>
    <source>
        <strain evidence="2 3">IHBB 9951</strain>
    </source>
</reference>
<protein>
    <submittedName>
        <fullName evidence="2">Uncharacterized protein</fullName>
    </submittedName>
</protein>
<keyword evidence="3" id="KW-1185">Reference proteome</keyword>
<comment type="caution">
    <text evidence="2">The sequence shown here is derived from an EMBL/GenBank/DDBJ whole genome shotgun (WGS) entry which is preliminary data.</text>
</comment>
<organism evidence="2 3">
    <name type="scientific">Paenibacillus ihbetae</name>
    <dbReference type="NCBI Taxonomy" id="1870820"/>
    <lineage>
        <taxon>Bacteria</taxon>
        <taxon>Bacillati</taxon>
        <taxon>Bacillota</taxon>
        <taxon>Bacilli</taxon>
        <taxon>Bacillales</taxon>
        <taxon>Paenibacillaceae</taxon>
        <taxon>Paenibacillus</taxon>
    </lineage>
</organism>
<accession>A0ABX3JSV3</accession>
<evidence type="ECO:0000256" key="1">
    <source>
        <dbReference type="SAM" id="Phobius"/>
    </source>
</evidence>